<keyword evidence="3" id="KW-1185">Reference proteome</keyword>
<dbReference type="Proteomes" id="UP001152747">
    <property type="component" value="Unassembled WGS sequence"/>
</dbReference>
<protein>
    <submittedName>
        <fullName evidence="2">Uncharacterized protein</fullName>
    </submittedName>
</protein>
<name>A0A9P1J2L3_9PELO</name>
<reference evidence="2" key="1">
    <citation type="submission" date="2022-11" db="EMBL/GenBank/DDBJ databases">
        <authorList>
            <person name="Kikuchi T."/>
        </authorList>
    </citation>
    <scope>NUCLEOTIDE SEQUENCE</scope>
    <source>
        <strain evidence="2">PS1010</strain>
    </source>
</reference>
<evidence type="ECO:0000256" key="1">
    <source>
        <dbReference type="SAM" id="Phobius"/>
    </source>
</evidence>
<accession>A0A9P1J2L3</accession>
<dbReference type="EMBL" id="CANHGI010000006">
    <property type="protein sequence ID" value="CAI5454613.1"/>
    <property type="molecule type" value="Genomic_DNA"/>
</dbReference>
<keyword evidence="1" id="KW-0472">Membrane</keyword>
<evidence type="ECO:0000313" key="2">
    <source>
        <dbReference type="EMBL" id="CAI5454613.1"/>
    </source>
</evidence>
<comment type="caution">
    <text evidence="2">The sequence shown here is derived from an EMBL/GenBank/DDBJ whole genome shotgun (WGS) entry which is preliminary data.</text>
</comment>
<sequence>MDVSAEKTVRKSESEREICVYGIVMMSHFFVDWIFVEIQFVMSELQKMDDLLMFFKALSLLKVKRR</sequence>
<feature type="transmembrane region" description="Helical" evidence="1">
    <location>
        <begin position="20"/>
        <end position="42"/>
    </location>
</feature>
<keyword evidence="1" id="KW-0812">Transmembrane</keyword>
<keyword evidence="1" id="KW-1133">Transmembrane helix</keyword>
<gene>
    <name evidence="2" type="ORF">CAMP_LOCUS17250</name>
</gene>
<evidence type="ECO:0000313" key="3">
    <source>
        <dbReference type="Proteomes" id="UP001152747"/>
    </source>
</evidence>
<organism evidence="2 3">
    <name type="scientific">Caenorhabditis angaria</name>
    <dbReference type="NCBI Taxonomy" id="860376"/>
    <lineage>
        <taxon>Eukaryota</taxon>
        <taxon>Metazoa</taxon>
        <taxon>Ecdysozoa</taxon>
        <taxon>Nematoda</taxon>
        <taxon>Chromadorea</taxon>
        <taxon>Rhabditida</taxon>
        <taxon>Rhabditina</taxon>
        <taxon>Rhabditomorpha</taxon>
        <taxon>Rhabditoidea</taxon>
        <taxon>Rhabditidae</taxon>
        <taxon>Peloderinae</taxon>
        <taxon>Caenorhabditis</taxon>
    </lineage>
</organism>
<dbReference type="AlphaFoldDB" id="A0A9P1J2L3"/>
<proteinExistence type="predicted"/>